<evidence type="ECO:0000256" key="1">
    <source>
        <dbReference type="ARBA" id="ARBA00022603"/>
    </source>
</evidence>
<gene>
    <name evidence="7" type="ORF">PGLA1383_LOCUS54100</name>
</gene>
<dbReference type="PANTHER" id="PTHR47447:SF17">
    <property type="entry name" value="OS12G0638900 PROTEIN"/>
    <property type="match status" value="1"/>
</dbReference>
<feature type="repeat" description="PPR" evidence="6">
    <location>
        <begin position="30"/>
        <end position="64"/>
    </location>
</feature>
<evidence type="ECO:0000256" key="6">
    <source>
        <dbReference type="PROSITE-ProRule" id="PRU00708"/>
    </source>
</evidence>
<comment type="similarity">
    <text evidence="5">Belongs to the class I-like SAM-binding methyltransferase superfamily. Cation-dependent O-methyltransferase family.</text>
</comment>
<dbReference type="Pfam" id="PF13812">
    <property type="entry name" value="PPR_3"/>
    <property type="match status" value="2"/>
</dbReference>
<dbReference type="Proteomes" id="UP000654075">
    <property type="component" value="Unassembled WGS sequence"/>
</dbReference>
<evidence type="ECO:0000256" key="2">
    <source>
        <dbReference type="ARBA" id="ARBA00022679"/>
    </source>
</evidence>
<dbReference type="Gene3D" id="3.40.50.150">
    <property type="entry name" value="Vaccinia Virus protein VP39"/>
    <property type="match status" value="1"/>
</dbReference>
<comment type="caution">
    <text evidence="7">The sequence shown here is derived from an EMBL/GenBank/DDBJ whole genome shotgun (WGS) entry which is preliminary data.</text>
</comment>
<accession>A0A813HMU2</accession>
<dbReference type="Gene3D" id="1.25.40.10">
    <property type="entry name" value="Tetratricopeptide repeat domain"/>
    <property type="match status" value="2"/>
</dbReference>
<keyword evidence="1" id="KW-0489">Methyltransferase</keyword>
<evidence type="ECO:0000256" key="5">
    <source>
        <dbReference type="ARBA" id="ARBA00023453"/>
    </source>
</evidence>
<keyword evidence="2" id="KW-0808">Transferase</keyword>
<dbReference type="OrthoDB" id="186626at2759"/>
<keyword evidence="3" id="KW-0949">S-adenosyl-L-methionine</keyword>
<dbReference type="PROSITE" id="PS51682">
    <property type="entry name" value="SAM_OMT_I"/>
    <property type="match status" value="1"/>
</dbReference>
<proteinExistence type="inferred from homology"/>
<dbReference type="CDD" id="cd02440">
    <property type="entry name" value="AdoMet_MTases"/>
    <property type="match status" value="1"/>
</dbReference>
<dbReference type="GO" id="GO:0008171">
    <property type="term" value="F:O-methyltransferase activity"/>
    <property type="evidence" value="ECO:0007669"/>
    <property type="project" value="InterPro"/>
</dbReference>
<keyword evidence="4" id="KW-0677">Repeat</keyword>
<dbReference type="PROSITE" id="PS51375">
    <property type="entry name" value="PPR"/>
    <property type="match status" value="4"/>
</dbReference>
<dbReference type="PANTHER" id="PTHR47447">
    <property type="entry name" value="OS03G0856100 PROTEIN"/>
    <property type="match status" value="1"/>
</dbReference>
<name>A0A813HMU2_POLGL</name>
<dbReference type="AlphaFoldDB" id="A0A813HMU2"/>
<keyword evidence="8" id="KW-1185">Reference proteome</keyword>
<dbReference type="OMA" id="SEWRIAL"/>
<evidence type="ECO:0000256" key="3">
    <source>
        <dbReference type="ARBA" id="ARBA00022691"/>
    </source>
</evidence>
<dbReference type="InterPro" id="IPR029063">
    <property type="entry name" value="SAM-dependent_MTases_sf"/>
</dbReference>
<dbReference type="GO" id="GO:0032259">
    <property type="term" value="P:methylation"/>
    <property type="evidence" value="ECO:0007669"/>
    <property type="project" value="UniProtKB-KW"/>
</dbReference>
<dbReference type="NCBIfam" id="TIGR00756">
    <property type="entry name" value="PPR"/>
    <property type="match status" value="1"/>
</dbReference>
<dbReference type="InterPro" id="IPR011990">
    <property type="entry name" value="TPR-like_helical_dom_sf"/>
</dbReference>
<organism evidence="7 8">
    <name type="scientific">Polarella glacialis</name>
    <name type="common">Dinoflagellate</name>
    <dbReference type="NCBI Taxonomy" id="89957"/>
    <lineage>
        <taxon>Eukaryota</taxon>
        <taxon>Sar</taxon>
        <taxon>Alveolata</taxon>
        <taxon>Dinophyceae</taxon>
        <taxon>Suessiales</taxon>
        <taxon>Suessiaceae</taxon>
        <taxon>Polarella</taxon>
    </lineage>
</organism>
<sequence length="762" mass="81409">MSSLEKGRQWQRALDLLNEMRSPMNLLQPDVITYNAAISAAEKGLQWESALCLLQEMLTKGPAPNIISFNAAISALEKAELWERALALLEDAATRAGISADLITYSAIISALGRGQQWQAAMGLLVQLRTSKLQPSLVTYNAAVSAAERASEWRIALQLLFAEIRPRGMEPDIITYNSAVSATSRVHRWQLAHSIFRSMRQRPGGPAPDHITYNAAIAASETGQQAELVLELLREMTSLSLSPGPSVRSRAVLACLGAGLWSQALEILDELLRKGLSGFGSGGTGGTVGLAEKVASLESFSEDENTASDASNFKGLPLRCAADKEFCASLQACVGPLLSACETRDFCKQELALLHLLAWRPAPDEDNTLHEDSLDYDELLSLLAAAGRNAAASRLLARGRHKQAIALISYHKSHATVSDAASAAGVVTACLQAAAHGEAATGYVAANPWRGRLVQSIPARRPYARELSMLRHVLARARPGDAAAVCEAIEHFGEKVMGSAGMWSKFAGGSKSACLVAASSGSMASSGGVLEIGTYCGYSAIKLASALAGSHITSLEVDPTMVVIARNLVALAGLALQVDVRTGHTQTMLPQLAAERPTVPHSFGVVFMDRWGSQYEEDRLLLERHRLLMPGAVIVADNILSTGAALFLWSCVTPVARPQFGLAGSLPAYHTQVLQVKEVGSGSGVEVCEDWMSVSVTRAFSDFKADPALNHSPTADVVELHAASERMRELAFGPGRSVTFKERAVFTAKMRKGLELLLAGRL</sequence>
<dbReference type="InterPro" id="IPR002885">
    <property type="entry name" value="PPR_rpt"/>
</dbReference>
<protein>
    <recommendedName>
        <fullName evidence="9">Catechol O-methyltransferase</fullName>
    </recommendedName>
</protein>
<evidence type="ECO:0000313" key="8">
    <source>
        <dbReference type="Proteomes" id="UP000654075"/>
    </source>
</evidence>
<feature type="repeat" description="PPR" evidence="6">
    <location>
        <begin position="136"/>
        <end position="171"/>
    </location>
</feature>
<feature type="repeat" description="PPR" evidence="6">
    <location>
        <begin position="172"/>
        <end position="206"/>
    </location>
</feature>
<dbReference type="EMBL" id="CAJNNV010032123">
    <property type="protein sequence ID" value="CAE8639030.1"/>
    <property type="molecule type" value="Genomic_DNA"/>
</dbReference>
<evidence type="ECO:0008006" key="9">
    <source>
        <dbReference type="Google" id="ProtNLM"/>
    </source>
</evidence>
<dbReference type="Pfam" id="PF01596">
    <property type="entry name" value="Methyltransf_3"/>
    <property type="match status" value="1"/>
</dbReference>
<evidence type="ECO:0000256" key="4">
    <source>
        <dbReference type="ARBA" id="ARBA00022737"/>
    </source>
</evidence>
<dbReference type="InterPro" id="IPR002935">
    <property type="entry name" value="SAM_O-MeTrfase"/>
</dbReference>
<evidence type="ECO:0000313" key="7">
    <source>
        <dbReference type="EMBL" id="CAE8639030.1"/>
    </source>
</evidence>
<dbReference type="SUPFAM" id="SSF53335">
    <property type="entry name" value="S-adenosyl-L-methionine-dependent methyltransferases"/>
    <property type="match status" value="1"/>
</dbReference>
<feature type="repeat" description="PPR" evidence="6">
    <location>
        <begin position="101"/>
        <end position="135"/>
    </location>
</feature>
<dbReference type="Pfam" id="PF13041">
    <property type="entry name" value="PPR_2"/>
    <property type="match status" value="1"/>
</dbReference>
<reference evidence="7" key="1">
    <citation type="submission" date="2021-02" db="EMBL/GenBank/DDBJ databases">
        <authorList>
            <person name="Dougan E. K."/>
            <person name="Rhodes N."/>
            <person name="Thang M."/>
            <person name="Chan C."/>
        </authorList>
    </citation>
    <scope>NUCLEOTIDE SEQUENCE</scope>
</reference>